<keyword evidence="1" id="KW-0472">Membrane</keyword>
<dbReference type="AlphaFoldDB" id="A0A0M3HMJ9"/>
<keyword evidence="1" id="KW-0812">Transmembrane</keyword>
<evidence type="ECO:0000313" key="2">
    <source>
        <dbReference type="Proteomes" id="UP000036681"/>
    </source>
</evidence>
<feature type="transmembrane region" description="Helical" evidence="1">
    <location>
        <begin position="20"/>
        <end position="38"/>
    </location>
</feature>
<accession>A0A0M3HMJ9</accession>
<dbReference type="Proteomes" id="UP000036681">
    <property type="component" value="Unplaced"/>
</dbReference>
<evidence type="ECO:0000256" key="1">
    <source>
        <dbReference type="SAM" id="Phobius"/>
    </source>
</evidence>
<keyword evidence="2" id="KW-1185">Reference proteome</keyword>
<keyword evidence="1" id="KW-1133">Transmembrane helix</keyword>
<organism evidence="2 3">
    <name type="scientific">Ascaris lumbricoides</name>
    <name type="common">Giant roundworm</name>
    <dbReference type="NCBI Taxonomy" id="6252"/>
    <lineage>
        <taxon>Eukaryota</taxon>
        <taxon>Metazoa</taxon>
        <taxon>Ecdysozoa</taxon>
        <taxon>Nematoda</taxon>
        <taxon>Chromadorea</taxon>
        <taxon>Rhabditida</taxon>
        <taxon>Spirurina</taxon>
        <taxon>Ascaridomorpha</taxon>
        <taxon>Ascaridoidea</taxon>
        <taxon>Ascarididae</taxon>
        <taxon>Ascaris</taxon>
    </lineage>
</organism>
<proteinExistence type="predicted"/>
<evidence type="ECO:0000313" key="3">
    <source>
        <dbReference type="WBParaSite" id="ALUE_0000275501-mRNA-1"/>
    </source>
</evidence>
<protein>
    <submittedName>
        <fullName evidence="3">Ovule protein</fullName>
    </submittedName>
</protein>
<name>A0A0M3HMJ9_ASCLU</name>
<dbReference type="WBParaSite" id="ALUE_0000275501-mRNA-1">
    <property type="protein sequence ID" value="ALUE_0000275501-mRNA-1"/>
    <property type="gene ID" value="ALUE_0000275501"/>
</dbReference>
<reference evidence="3" key="1">
    <citation type="submission" date="2017-02" db="UniProtKB">
        <authorList>
            <consortium name="WormBaseParasite"/>
        </authorList>
    </citation>
    <scope>IDENTIFICATION</scope>
</reference>
<sequence length="67" mass="7843">MMYSRSSMIRKRRSTDRMTVIQIGNATGIGICFVQWVMKRAVHMGHPSRVRVQQFKVRINQENTTSM</sequence>